<protein>
    <submittedName>
        <fullName evidence="1">RCG47104</fullName>
    </submittedName>
</protein>
<sequence>MWPWENQEVGPGGTTLGWLTFEAWC</sequence>
<gene>
    <name evidence="1" type="ORF">rCG_47104</name>
</gene>
<dbReference type="AlphaFoldDB" id="A6KQF3"/>
<proteinExistence type="predicted"/>
<evidence type="ECO:0000313" key="2">
    <source>
        <dbReference type="Proteomes" id="UP000234681"/>
    </source>
</evidence>
<evidence type="ECO:0000313" key="1">
    <source>
        <dbReference type="EMBL" id="EDL84446.1"/>
    </source>
</evidence>
<name>A6KQF3_RAT</name>
<dbReference type="Proteomes" id="UP000234681">
    <property type="component" value="Chromosome 17"/>
</dbReference>
<organism evidence="1 2">
    <name type="scientific">Rattus norvegicus</name>
    <name type="common">Rat</name>
    <dbReference type="NCBI Taxonomy" id="10116"/>
    <lineage>
        <taxon>Eukaryota</taxon>
        <taxon>Metazoa</taxon>
        <taxon>Chordata</taxon>
        <taxon>Craniata</taxon>
        <taxon>Vertebrata</taxon>
        <taxon>Euteleostomi</taxon>
        <taxon>Mammalia</taxon>
        <taxon>Eutheria</taxon>
        <taxon>Euarchontoglires</taxon>
        <taxon>Glires</taxon>
        <taxon>Rodentia</taxon>
        <taxon>Myomorpha</taxon>
        <taxon>Muroidea</taxon>
        <taxon>Muridae</taxon>
        <taxon>Murinae</taxon>
        <taxon>Rattus</taxon>
    </lineage>
</organism>
<reference evidence="2" key="1">
    <citation type="submission" date="2005-09" db="EMBL/GenBank/DDBJ databases">
        <authorList>
            <person name="Mural R.J."/>
            <person name="Li P.W."/>
            <person name="Adams M.D."/>
            <person name="Amanatides P.G."/>
            <person name="Baden-Tillson H."/>
            <person name="Barnstead M."/>
            <person name="Chin S.H."/>
            <person name="Dew I."/>
            <person name="Evans C.A."/>
            <person name="Ferriera S."/>
            <person name="Flanigan M."/>
            <person name="Fosler C."/>
            <person name="Glodek A."/>
            <person name="Gu Z."/>
            <person name="Holt R.A."/>
            <person name="Jennings D."/>
            <person name="Kraft C.L."/>
            <person name="Lu F."/>
            <person name="Nguyen T."/>
            <person name="Nusskern D.R."/>
            <person name="Pfannkoch C.M."/>
            <person name="Sitter C."/>
            <person name="Sutton G.G."/>
            <person name="Venter J.C."/>
            <person name="Wang Z."/>
            <person name="Woodage T."/>
            <person name="Zheng X.H."/>
            <person name="Zhong F."/>
        </authorList>
    </citation>
    <scope>NUCLEOTIDE SEQUENCE [LARGE SCALE GENOMIC DNA]</scope>
    <source>
        <strain>BN</strain>
        <strain evidence="2">Sprague-Dawley</strain>
    </source>
</reference>
<accession>A6KQF3</accession>
<dbReference type="EMBL" id="CH474087">
    <property type="protein sequence ID" value="EDL84446.1"/>
    <property type="molecule type" value="Genomic_DNA"/>
</dbReference>